<accession>A0A6C0KIC7</accession>
<sequence>MSALASSVASVPGLFYMPSVDGSEIIRKLDEKGGWMGVTESDNSRKYQHFGYTYNYASRKIDGNCEEIPEFLVEIRDLLTQTCRDLGLIDENYKFNQIIVNDYQPGQGISKHTDIKEYGGVIGCFTFGSGSVMTFRQGDKKEDVAVAENSLYIMSGEARTKWTHEMAARKSDTVGGRKIQRGRRVSVTFRMVDL</sequence>
<feature type="domain" description="Fe2OG dioxygenase" evidence="1">
    <location>
        <begin position="94"/>
        <end position="193"/>
    </location>
</feature>
<evidence type="ECO:0000313" key="2">
    <source>
        <dbReference type="EMBL" id="QHU16044.1"/>
    </source>
</evidence>
<dbReference type="Gene3D" id="2.60.120.590">
    <property type="entry name" value="Alpha-ketoglutarate-dependent dioxygenase AlkB-like"/>
    <property type="match status" value="1"/>
</dbReference>
<dbReference type="InterPro" id="IPR037151">
    <property type="entry name" value="AlkB-like_sf"/>
</dbReference>
<evidence type="ECO:0000259" key="1">
    <source>
        <dbReference type="PROSITE" id="PS51471"/>
    </source>
</evidence>
<dbReference type="GO" id="GO:0016491">
    <property type="term" value="F:oxidoreductase activity"/>
    <property type="evidence" value="ECO:0007669"/>
    <property type="project" value="TreeGrafter"/>
</dbReference>
<dbReference type="InterPro" id="IPR005123">
    <property type="entry name" value="Oxoglu/Fe-dep_dioxygenase_dom"/>
</dbReference>
<dbReference type="EMBL" id="MN740874">
    <property type="protein sequence ID" value="QHU16044.1"/>
    <property type="molecule type" value="Genomic_DNA"/>
</dbReference>
<protein>
    <recommendedName>
        <fullName evidence="1">Fe2OG dioxygenase domain-containing protein</fullName>
    </recommendedName>
</protein>
<dbReference type="InterPro" id="IPR032857">
    <property type="entry name" value="ALKBH4"/>
</dbReference>
<dbReference type="PANTHER" id="PTHR12463:SF1">
    <property type="entry name" value="2-OXOGLUTARATE AND FE-DEPENDENT OXYGENASE FAMILY PROTEIN"/>
    <property type="match status" value="1"/>
</dbReference>
<dbReference type="GO" id="GO:0032451">
    <property type="term" value="F:demethylase activity"/>
    <property type="evidence" value="ECO:0007669"/>
    <property type="project" value="TreeGrafter"/>
</dbReference>
<reference evidence="2" key="1">
    <citation type="journal article" date="2020" name="Nature">
        <title>Giant virus diversity and host interactions through global metagenomics.</title>
        <authorList>
            <person name="Schulz F."/>
            <person name="Roux S."/>
            <person name="Paez-Espino D."/>
            <person name="Jungbluth S."/>
            <person name="Walsh D.A."/>
            <person name="Denef V.J."/>
            <person name="McMahon K.D."/>
            <person name="Konstantinidis K.T."/>
            <person name="Eloe-Fadrosh E.A."/>
            <person name="Kyrpides N.C."/>
            <person name="Woyke T."/>
        </authorList>
    </citation>
    <scope>NUCLEOTIDE SEQUENCE</scope>
    <source>
        <strain evidence="2">GVMAG-S-3300010158-109</strain>
    </source>
</reference>
<proteinExistence type="predicted"/>
<dbReference type="GO" id="GO:0070988">
    <property type="term" value="P:demethylation"/>
    <property type="evidence" value="ECO:0007669"/>
    <property type="project" value="InterPro"/>
</dbReference>
<name>A0A6C0KIC7_9ZZZZ</name>
<dbReference type="AlphaFoldDB" id="A0A6C0KIC7"/>
<organism evidence="2">
    <name type="scientific">viral metagenome</name>
    <dbReference type="NCBI Taxonomy" id="1070528"/>
    <lineage>
        <taxon>unclassified sequences</taxon>
        <taxon>metagenomes</taxon>
        <taxon>organismal metagenomes</taxon>
    </lineage>
</organism>
<dbReference type="PROSITE" id="PS51471">
    <property type="entry name" value="FE2OG_OXY"/>
    <property type="match status" value="1"/>
</dbReference>
<dbReference type="PANTHER" id="PTHR12463">
    <property type="entry name" value="OXYGENASE-RELATED"/>
    <property type="match status" value="1"/>
</dbReference>
<dbReference type="Pfam" id="PF13532">
    <property type="entry name" value="2OG-FeII_Oxy_2"/>
    <property type="match status" value="1"/>
</dbReference>
<dbReference type="InterPro" id="IPR027450">
    <property type="entry name" value="AlkB-like"/>
</dbReference>
<dbReference type="SUPFAM" id="SSF51197">
    <property type="entry name" value="Clavaminate synthase-like"/>
    <property type="match status" value="1"/>
</dbReference>